<dbReference type="Proteomes" id="UP001188597">
    <property type="component" value="Unassembled WGS sequence"/>
</dbReference>
<evidence type="ECO:0000313" key="2">
    <source>
        <dbReference type="Proteomes" id="UP001188597"/>
    </source>
</evidence>
<evidence type="ECO:0000313" key="1">
    <source>
        <dbReference type="EMBL" id="KAK3031966.1"/>
    </source>
</evidence>
<dbReference type="AlphaFoldDB" id="A0AA89BHF0"/>
<name>A0AA89BHF0_9ASTE</name>
<keyword evidence="2" id="KW-1185">Reference proteome</keyword>
<gene>
    <name evidence="1" type="ORF">RJ639_036901</name>
</gene>
<reference evidence="1" key="1">
    <citation type="submission" date="2022-12" db="EMBL/GenBank/DDBJ databases">
        <title>Draft genome assemblies for two species of Escallonia (Escalloniales).</title>
        <authorList>
            <person name="Chanderbali A."/>
            <person name="Dervinis C."/>
            <person name="Anghel I."/>
            <person name="Soltis D."/>
            <person name="Soltis P."/>
            <person name="Zapata F."/>
        </authorList>
    </citation>
    <scope>NUCLEOTIDE SEQUENCE</scope>
    <source>
        <strain evidence="1">UCBG64.0493</strain>
        <tissue evidence="1">Leaf</tissue>
    </source>
</reference>
<dbReference type="EMBL" id="JAVXUP010000286">
    <property type="protein sequence ID" value="KAK3031966.1"/>
    <property type="molecule type" value="Genomic_DNA"/>
</dbReference>
<organism evidence="1 2">
    <name type="scientific">Escallonia herrerae</name>
    <dbReference type="NCBI Taxonomy" id="1293975"/>
    <lineage>
        <taxon>Eukaryota</taxon>
        <taxon>Viridiplantae</taxon>
        <taxon>Streptophyta</taxon>
        <taxon>Embryophyta</taxon>
        <taxon>Tracheophyta</taxon>
        <taxon>Spermatophyta</taxon>
        <taxon>Magnoliopsida</taxon>
        <taxon>eudicotyledons</taxon>
        <taxon>Gunneridae</taxon>
        <taxon>Pentapetalae</taxon>
        <taxon>asterids</taxon>
        <taxon>campanulids</taxon>
        <taxon>Escalloniales</taxon>
        <taxon>Escalloniaceae</taxon>
        <taxon>Escallonia</taxon>
    </lineage>
</organism>
<protein>
    <recommendedName>
        <fullName evidence="3">AMP-binding enzyme C-terminal domain-containing protein</fullName>
    </recommendedName>
</protein>
<comment type="caution">
    <text evidence="1">The sequence shown here is derived from an EMBL/GenBank/DDBJ whole genome shotgun (WGS) entry which is preliminary data.</text>
</comment>
<accession>A0AA89BHF0</accession>
<sequence length="71" mass="7817">MSKSDPCIKAYYLLDEGCTIQKIAQGKLQNSVPKSASGKILRRELIAEVRSKFLNYAKLEVVAQKSRASSG</sequence>
<proteinExistence type="predicted"/>
<evidence type="ECO:0008006" key="3">
    <source>
        <dbReference type="Google" id="ProtNLM"/>
    </source>
</evidence>